<comment type="caution">
    <text evidence="1">The sequence shown here is derived from an EMBL/GenBank/DDBJ whole genome shotgun (WGS) entry which is preliminary data.</text>
</comment>
<organism evidence="1 2">
    <name type="scientific">Coregonus suidteri</name>
    <dbReference type="NCBI Taxonomy" id="861788"/>
    <lineage>
        <taxon>Eukaryota</taxon>
        <taxon>Metazoa</taxon>
        <taxon>Chordata</taxon>
        <taxon>Craniata</taxon>
        <taxon>Vertebrata</taxon>
        <taxon>Euteleostomi</taxon>
        <taxon>Actinopterygii</taxon>
        <taxon>Neopterygii</taxon>
        <taxon>Teleostei</taxon>
        <taxon>Protacanthopterygii</taxon>
        <taxon>Salmoniformes</taxon>
        <taxon>Salmonidae</taxon>
        <taxon>Coregoninae</taxon>
        <taxon>Coregonus</taxon>
    </lineage>
</organism>
<evidence type="ECO:0000313" key="2">
    <source>
        <dbReference type="Proteomes" id="UP001356427"/>
    </source>
</evidence>
<accession>A0AAN8KHW5</accession>
<dbReference type="AlphaFoldDB" id="A0AAN8KHW5"/>
<sequence>MEAEKSYDPGDSTLKFVNRQDDLDPLDDDLVSLRAEMSCGHAVTPQSLTGWCRSLLDQGQCKFMCPALKNGTLQKCGAEWSYQEVRRLAALTTEEMQHFEKTMAALAAAIYCEYKSCPVCRTFVQRQALSNLNVLCTVCTADKGQRYEFCWQCLKQWKGPAPRSDRCNNDGCINQDLELLKNCKTTTLPQKLTTNNYRRKRTNNIYSTPLLLFKDTDH</sequence>
<evidence type="ECO:0000313" key="1">
    <source>
        <dbReference type="EMBL" id="KAK6290893.1"/>
    </source>
</evidence>
<evidence type="ECO:0008006" key="3">
    <source>
        <dbReference type="Google" id="ProtNLM"/>
    </source>
</evidence>
<gene>
    <name evidence="1" type="ORF">J4Q44_G00387050</name>
</gene>
<protein>
    <recommendedName>
        <fullName evidence="3">RING-type domain-containing protein</fullName>
    </recommendedName>
</protein>
<dbReference type="Proteomes" id="UP001356427">
    <property type="component" value="Unassembled WGS sequence"/>
</dbReference>
<reference evidence="1 2" key="1">
    <citation type="submission" date="2021-04" db="EMBL/GenBank/DDBJ databases">
        <authorList>
            <person name="De Guttry C."/>
            <person name="Zahm M."/>
            <person name="Klopp C."/>
            <person name="Cabau C."/>
            <person name="Louis A."/>
            <person name="Berthelot C."/>
            <person name="Parey E."/>
            <person name="Roest Crollius H."/>
            <person name="Montfort J."/>
            <person name="Robinson-Rechavi M."/>
            <person name="Bucao C."/>
            <person name="Bouchez O."/>
            <person name="Gislard M."/>
            <person name="Lluch J."/>
            <person name="Milhes M."/>
            <person name="Lampietro C."/>
            <person name="Lopez Roques C."/>
            <person name="Donnadieu C."/>
            <person name="Braasch I."/>
            <person name="Desvignes T."/>
            <person name="Postlethwait J."/>
            <person name="Bobe J."/>
            <person name="Wedekind C."/>
            <person name="Guiguen Y."/>
        </authorList>
    </citation>
    <scope>NUCLEOTIDE SEQUENCE [LARGE SCALE GENOMIC DNA]</scope>
    <source>
        <strain evidence="1">Cs_M1</strain>
        <tissue evidence="1">Blood</tissue>
    </source>
</reference>
<dbReference type="FunFam" id="1.20.120.1750:FF:000040">
    <property type="entry name" value="RBR-type E3 ubiquitin transferase"/>
    <property type="match status" value="1"/>
</dbReference>
<proteinExistence type="predicted"/>
<keyword evidence="2" id="KW-1185">Reference proteome</keyword>
<dbReference type="EMBL" id="JAGTTL010000180">
    <property type="protein sequence ID" value="KAK6290893.1"/>
    <property type="molecule type" value="Genomic_DNA"/>
</dbReference>
<name>A0AAN8KHW5_9TELE</name>
<dbReference type="Gene3D" id="1.20.120.1750">
    <property type="match status" value="1"/>
</dbReference>